<evidence type="ECO:0000313" key="2">
    <source>
        <dbReference type="EMBL" id="MBF9066849.1"/>
    </source>
</evidence>
<dbReference type="EMBL" id="JADPRT010000001">
    <property type="protein sequence ID" value="MBF9066849.1"/>
    <property type="molecule type" value="Genomic_DNA"/>
</dbReference>
<organism evidence="2 3">
    <name type="scientific">Streptacidiphilus fuscans</name>
    <dbReference type="NCBI Taxonomy" id="2789292"/>
    <lineage>
        <taxon>Bacteria</taxon>
        <taxon>Bacillati</taxon>
        <taxon>Actinomycetota</taxon>
        <taxon>Actinomycetes</taxon>
        <taxon>Kitasatosporales</taxon>
        <taxon>Streptomycetaceae</taxon>
        <taxon>Streptacidiphilus</taxon>
    </lineage>
</organism>
<dbReference type="RefSeq" id="WP_196192024.1">
    <property type="nucleotide sequence ID" value="NZ_JADPRT010000001.1"/>
</dbReference>
<dbReference type="Pfam" id="PF19124">
    <property type="entry name" value="DUF5808"/>
    <property type="match status" value="1"/>
</dbReference>
<gene>
    <name evidence="2" type="ORF">I2501_02195</name>
</gene>
<dbReference type="Proteomes" id="UP000657385">
    <property type="component" value="Unassembled WGS sequence"/>
</dbReference>
<sequence>MGARNAENTVGRRGNALNLLVLAGVSALVGAALAKELGQPAEDRTWHGRIAGLPYDFRPPTLARVRAEFWAPDNPSLLTPHAFGIGYGLNLGRLARDLTSRER</sequence>
<evidence type="ECO:0000259" key="1">
    <source>
        <dbReference type="Pfam" id="PF19124"/>
    </source>
</evidence>
<name>A0A931AXU8_9ACTN</name>
<accession>A0A931AXU8</accession>
<dbReference type="AlphaFoldDB" id="A0A931AXU8"/>
<proteinExistence type="predicted"/>
<comment type="caution">
    <text evidence="2">The sequence shown here is derived from an EMBL/GenBank/DDBJ whole genome shotgun (WGS) entry which is preliminary data.</text>
</comment>
<reference evidence="2" key="1">
    <citation type="submission" date="2020-11" db="EMBL/GenBank/DDBJ databases">
        <title>Isolation and identification of active actinomycetes.</title>
        <authorList>
            <person name="Yu B."/>
        </authorList>
    </citation>
    <scope>NUCLEOTIDE SEQUENCE</scope>
    <source>
        <strain evidence="2">NEAU-YB345</strain>
    </source>
</reference>
<feature type="domain" description="DUF5808" evidence="1">
    <location>
        <begin position="72"/>
        <end position="95"/>
    </location>
</feature>
<keyword evidence="3" id="KW-1185">Reference proteome</keyword>
<dbReference type="InterPro" id="IPR043831">
    <property type="entry name" value="DUF5808"/>
</dbReference>
<evidence type="ECO:0000313" key="3">
    <source>
        <dbReference type="Proteomes" id="UP000657385"/>
    </source>
</evidence>
<protein>
    <recommendedName>
        <fullName evidence="1">DUF5808 domain-containing protein</fullName>
    </recommendedName>
</protein>